<sequence>MSDLFLEIAGENYSLSKQFPGIYVQEVGRQGPQMNVNSSEISGVDGVIPGKVSFSPFVFSVQCNLQALDIPDYHLAVKEIYEFIFQREKYYIWSDMMPGIRYAVYPKPFDFNRETDRIALLTLEFIVYKGYAESRGTTLDPLTFEANKWQIGMNIRNSENSAYIFNSNKFRLYNASSENINPLMHHELDIALTAVGNLIINNLTTGDSFQYNKSLKKTDVLLLTGVYPYVNDVRCGKNTNHGVITLAKGWNEFEIKGVTNINVAFNFSFIYR</sequence>
<proteinExistence type="predicted"/>
<dbReference type="Gene3D" id="2.40.30.200">
    <property type="match status" value="1"/>
</dbReference>
<dbReference type="RefSeq" id="WP_097349924.1">
    <property type="nucleotide sequence ID" value="NZ_NYPG01000002.1"/>
</dbReference>
<feature type="domain" description="Siphovirus-type tail component RIFT-related" evidence="1">
    <location>
        <begin position="10"/>
        <end position="127"/>
    </location>
</feature>
<evidence type="ECO:0000313" key="2">
    <source>
        <dbReference type="EMBL" id="PDK41898.1"/>
    </source>
</evidence>
<dbReference type="InterPro" id="IPR008841">
    <property type="entry name" value="Siphovirus-type_tail_N"/>
</dbReference>
<evidence type="ECO:0000313" key="3">
    <source>
        <dbReference type="Proteomes" id="UP000219632"/>
    </source>
</evidence>
<dbReference type="Proteomes" id="UP000219632">
    <property type="component" value="Unassembled WGS sequence"/>
</dbReference>
<dbReference type="EMBL" id="NYPG01000002">
    <property type="protein sequence ID" value="PDK41898.1"/>
    <property type="molecule type" value="Genomic_DNA"/>
</dbReference>
<protein>
    <submittedName>
        <fullName evidence="2">Phage tail protein</fullName>
    </submittedName>
</protein>
<dbReference type="Pfam" id="PF05709">
    <property type="entry name" value="Sipho_tail"/>
    <property type="match status" value="1"/>
</dbReference>
<keyword evidence="3" id="KW-1185">Reference proteome</keyword>
<reference evidence="2 3" key="1">
    <citation type="submission" date="2017-09" db="EMBL/GenBank/DDBJ databases">
        <title>Draft Genomes of 144 Listeria Monocytogenes isolates from foods.</title>
        <authorList>
            <person name="Wu C.H."/>
            <person name="Ng J."/>
            <person name="Kiang D."/>
            <person name="Chen C.-Y."/>
            <person name="Frink S."/>
            <person name="Lafrades M."/>
            <person name="Morales C."/>
            <person name="Park P."/>
            <person name="Zwick M."/>
        </authorList>
    </citation>
    <scope>NUCLEOTIDE SEQUENCE [LARGE SCALE GENOMIC DNA]</scope>
    <source>
        <strain evidence="2 3">CDPHFDLB-F14M01633.75-2</strain>
    </source>
</reference>
<accession>A0ABX4IH22</accession>
<organism evidence="2 3">
    <name type="scientific">Listeria welshimeri</name>
    <dbReference type="NCBI Taxonomy" id="1643"/>
    <lineage>
        <taxon>Bacteria</taxon>
        <taxon>Bacillati</taxon>
        <taxon>Bacillota</taxon>
        <taxon>Bacilli</taxon>
        <taxon>Bacillales</taxon>
        <taxon>Listeriaceae</taxon>
        <taxon>Listeria</taxon>
    </lineage>
</organism>
<gene>
    <name evidence="2" type="ORF">AFZ32_03975</name>
</gene>
<name>A0ABX4IH22_LISWE</name>
<comment type="caution">
    <text evidence="2">The sequence shown here is derived from an EMBL/GenBank/DDBJ whole genome shotgun (WGS) entry which is preliminary data.</text>
</comment>
<evidence type="ECO:0000259" key="1">
    <source>
        <dbReference type="Pfam" id="PF05709"/>
    </source>
</evidence>